<proteinExistence type="predicted"/>
<dbReference type="Gene3D" id="1.10.3520.10">
    <property type="entry name" value="Glycolipid transfer protein"/>
    <property type="match status" value="1"/>
</dbReference>
<gene>
    <name evidence="1" type="ORF">Bca52824_015837</name>
</gene>
<sequence length="106" mass="12616">MAWSSETMSYCGWNERHVRNAKGKTEVRYYLERRDGCADLAVVGRLKGSSSSKRMYTLPTRDQLLLRLNETDQSVEKNMRRYMEASRPIIEYIDKLYTDRNIKLDW</sequence>
<comment type="caution">
    <text evidence="1">The sequence shown here is derived from an EMBL/GenBank/DDBJ whole genome shotgun (WGS) entry which is preliminary data.</text>
</comment>
<dbReference type="EMBL" id="JAAMPC010000003">
    <property type="protein sequence ID" value="KAG2322624.1"/>
    <property type="molecule type" value="Genomic_DNA"/>
</dbReference>
<dbReference type="OrthoDB" id="116883at2759"/>
<evidence type="ECO:0000313" key="1">
    <source>
        <dbReference type="EMBL" id="KAG2322624.1"/>
    </source>
</evidence>
<accession>A0A8X7W3Y2</accession>
<reference evidence="1 2" key="1">
    <citation type="submission" date="2020-02" db="EMBL/GenBank/DDBJ databases">
        <authorList>
            <person name="Ma Q."/>
            <person name="Huang Y."/>
            <person name="Song X."/>
            <person name="Pei D."/>
        </authorList>
    </citation>
    <scope>NUCLEOTIDE SEQUENCE [LARGE SCALE GENOMIC DNA]</scope>
    <source>
        <strain evidence="1">Sxm20200214</strain>
        <tissue evidence="1">Leaf</tissue>
    </source>
</reference>
<evidence type="ECO:0000313" key="2">
    <source>
        <dbReference type="Proteomes" id="UP000886595"/>
    </source>
</evidence>
<organism evidence="1 2">
    <name type="scientific">Brassica carinata</name>
    <name type="common">Ethiopian mustard</name>
    <name type="synonym">Abyssinian cabbage</name>
    <dbReference type="NCBI Taxonomy" id="52824"/>
    <lineage>
        <taxon>Eukaryota</taxon>
        <taxon>Viridiplantae</taxon>
        <taxon>Streptophyta</taxon>
        <taxon>Embryophyta</taxon>
        <taxon>Tracheophyta</taxon>
        <taxon>Spermatophyta</taxon>
        <taxon>Magnoliopsida</taxon>
        <taxon>eudicotyledons</taxon>
        <taxon>Gunneridae</taxon>
        <taxon>Pentapetalae</taxon>
        <taxon>rosids</taxon>
        <taxon>malvids</taxon>
        <taxon>Brassicales</taxon>
        <taxon>Brassicaceae</taxon>
        <taxon>Brassiceae</taxon>
        <taxon>Brassica</taxon>
    </lineage>
</organism>
<dbReference type="SUPFAM" id="SSF110004">
    <property type="entry name" value="Glycolipid transfer protein, GLTP"/>
    <property type="match status" value="1"/>
</dbReference>
<protein>
    <submittedName>
        <fullName evidence="1">Uncharacterized protein</fullName>
    </submittedName>
</protein>
<dbReference type="AlphaFoldDB" id="A0A8X7W3Y2"/>
<dbReference type="Proteomes" id="UP000886595">
    <property type="component" value="Unassembled WGS sequence"/>
</dbReference>
<keyword evidence="2" id="KW-1185">Reference proteome</keyword>
<dbReference type="InterPro" id="IPR036497">
    <property type="entry name" value="GLTP_sf"/>
</dbReference>
<name>A0A8X7W3Y2_BRACI</name>